<dbReference type="PANTHER" id="PTHR47165:SF4">
    <property type="entry name" value="OS03G0429900 PROTEIN"/>
    <property type="match status" value="1"/>
</dbReference>
<dbReference type="Pfam" id="PF02721">
    <property type="entry name" value="DUF223"/>
    <property type="match status" value="1"/>
</dbReference>
<dbReference type="InterPro" id="IPR012340">
    <property type="entry name" value="NA-bd_OB-fold"/>
</dbReference>
<proteinExistence type="predicted"/>
<dbReference type="AlphaFoldDB" id="A0A1J3CYL5"/>
<keyword evidence="2" id="KW-0238">DNA-binding</keyword>
<name>A0A1J3CYL5_NOCCA</name>
<dbReference type="Gene3D" id="2.40.50.140">
    <property type="entry name" value="Nucleic acid-binding proteins"/>
    <property type="match status" value="2"/>
</dbReference>
<protein>
    <submittedName>
        <fullName evidence="2">Replication protein A 70 kDa DNA-binding subunit C</fullName>
    </submittedName>
</protein>
<reference evidence="2" key="1">
    <citation type="submission" date="2016-07" db="EMBL/GenBank/DDBJ databases">
        <title>De novo transcriptome assembly of four accessions of the metal hyperaccumulator plant Noccaea caerulescens.</title>
        <authorList>
            <person name="Blande D."/>
            <person name="Halimaa P."/>
            <person name="Tervahauta A.I."/>
            <person name="Aarts M.G."/>
            <person name="Karenlampi S.O."/>
        </authorList>
    </citation>
    <scope>NUCLEOTIDE SEQUENCE</scope>
</reference>
<dbReference type="PANTHER" id="PTHR47165">
    <property type="entry name" value="OS03G0429900 PROTEIN"/>
    <property type="match status" value="1"/>
</dbReference>
<dbReference type="EMBL" id="GEVI01019365">
    <property type="protein sequence ID" value="JAU12955.1"/>
    <property type="molecule type" value="Transcribed_RNA"/>
</dbReference>
<evidence type="ECO:0000313" key="2">
    <source>
        <dbReference type="EMBL" id="JAU12955.1"/>
    </source>
</evidence>
<sequence>MSSLSSVFALKPFKSMWKIKVKIIRLWKQYSAAAGLTIEMVFIDSEGDKIHASVKKELVNQFDQFLIEGDSRIFINFAVSHATGSYRTTHHAYKIGFLSTTRVRQCEALPAELNGFEPTNYQDLLEGNLNPDFLIDLIGQIVEVSHVESVSVNGKEMQKISLELRDAEDARLPLVLWGVFATDVNNAVQVRSEQSLTVVLRFGKIKVWKEKSSVSNAYNVSTVSINPEMLEVETFVNT</sequence>
<dbReference type="SUPFAM" id="SSF50249">
    <property type="entry name" value="Nucleic acid-binding proteins"/>
    <property type="match status" value="2"/>
</dbReference>
<evidence type="ECO:0000259" key="1">
    <source>
        <dbReference type="Pfam" id="PF02721"/>
    </source>
</evidence>
<dbReference type="CDD" id="cd04480">
    <property type="entry name" value="RPA1_DBD_A_like"/>
    <property type="match status" value="1"/>
</dbReference>
<accession>A0A1J3CYL5</accession>
<dbReference type="CDD" id="cd04481">
    <property type="entry name" value="RPA1_DBD_B_like"/>
    <property type="match status" value="1"/>
</dbReference>
<feature type="domain" description="Replication protein A 70 kDa DNA-binding subunit B/D first OB fold" evidence="1">
    <location>
        <begin position="7"/>
        <end position="106"/>
    </location>
</feature>
<dbReference type="GO" id="GO:0003677">
    <property type="term" value="F:DNA binding"/>
    <property type="evidence" value="ECO:0007669"/>
    <property type="project" value="UniProtKB-KW"/>
</dbReference>
<gene>
    <name evidence="2" type="ORF">GA_TR18605_c0_g1_i1_g.59731</name>
</gene>
<organism evidence="2">
    <name type="scientific">Noccaea caerulescens</name>
    <name type="common">Alpine penny-cress</name>
    <name type="synonym">Thlaspi caerulescens</name>
    <dbReference type="NCBI Taxonomy" id="107243"/>
    <lineage>
        <taxon>Eukaryota</taxon>
        <taxon>Viridiplantae</taxon>
        <taxon>Streptophyta</taxon>
        <taxon>Embryophyta</taxon>
        <taxon>Tracheophyta</taxon>
        <taxon>Spermatophyta</taxon>
        <taxon>Magnoliopsida</taxon>
        <taxon>eudicotyledons</taxon>
        <taxon>Gunneridae</taxon>
        <taxon>Pentapetalae</taxon>
        <taxon>rosids</taxon>
        <taxon>malvids</taxon>
        <taxon>Brassicales</taxon>
        <taxon>Brassicaceae</taxon>
        <taxon>Coluteocarpeae</taxon>
        <taxon>Noccaea</taxon>
    </lineage>
</organism>
<dbReference type="InterPro" id="IPR003871">
    <property type="entry name" value="RFA1B/D_OB_1st"/>
</dbReference>